<feature type="transmembrane region" description="Helical" evidence="1">
    <location>
        <begin position="249"/>
        <end position="267"/>
    </location>
</feature>
<dbReference type="InterPro" id="IPR045340">
    <property type="entry name" value="DUF6533"/>
</dbReference>
<dbReference type="InParanoid" id="A0A286U7E8"/>
<organism evidence="3 4">
    <name type="scientific">Pyrrhoderma noxium</name>
    <dbReference type="NCBI Taxonomy" id="2282107"/>
    <lineage>
        <taxon>Eukaryota</taxon>
        <taxon>Fungi</taxon>
        <taxon>Dikarya</taxon>
        <taxon>Basidiomycota</taxon>
        <taxon>Agaricomycotina</taxon>
        <taxon>Agaricomycetes</taxon>
        <taxon>Hymenochaetales</taxon>
        <taxon>Hymenochaetaceae</taxon>
        <taxon>Pyrrhoderma</taxon>
    </lineage>
</organism>
<dbReference type="AlphaFoldDB" id="A0A286U7E8"/>
<protein>
    <recommendedName>
        <fullName evidence="2">DUF6533 domain-containing protein</fullName>
    </recommendedName>
</protein>
<feature type="transmembrane region" description="Helical" evidence="1">
    <location>
        <begin position="47"/>
        <end position="72"/>
    </location>
</feature>
<comment type="caution">
    <text evidence="3">The sequence shown here is derived from an EMBL/GenBank/DDBJ whole genome shotgun (WGS) entry which is preliminary data.</text>
</comment>
<accession>A0A286U7E8</accession>
<feature type="transmembrane region" description="Helical" evidence="1">
    <location>
        <begin position="127"/>
        <end position="148"/>
    </location>
</feature>
<evidence type="ECO:0000259" key="2">
    <source>
        <dbReference type="Pfam" id="PF20151"/>
    </source>
</evidence>
<dbReference type="OrthoDB" id="3256800at2759"/>
<evidence type="ECO:0000313" key="4">
    <source>
        <dbReference type="Proteomes" id="UP000217199"/>
    </source>
</evidence>
<keyword evidence="1" id="KW-1133">Transmembrane helix</keyword>
<proteinExistence type="predicted"/>
<evidence type="ECO:0000313" key="3">
    <source>
        <dbReference type="EMBL" id="PAV15511.1"/>
    </source>
</evidence>
<sequence>MAEPSISFFGSDAWIVSITTAYFYYCLTHLDDEVEYIWKRKWDLGKVLYIITRYSGISFLMFLCLTEISLSWYNINPNTDDFFWLLFHYLTYGYILTFTFTLFGGSIMIMAEVILQIRVYAIYGKNKWMLSIFVLMNAISICMCALQASGYLDVVTNPRCIEFMYICTDKSYIFRKREDYFTIATGSDWITIAHPMSALSWLIVSVFELLLFILVARKAKYRFWCKRRSKEVPSAHDIMEVMAKDSTNYFIILFSVSAIGTIISFVAEVRTYKPYARAIVLYNFLNVYQTMAVAAMTILAPRMLLNIRSEVYNPGNISFPVSTLPWDVDPIPETFNSSESS</sequence>
<name>A0A286U7E8_9AGAM</name>
<dbReference type="Proteomes" id="UP000217199">
    <property type="component" value="Unassembled WGS sequence"/>
</dbReference>
<feature type="transmembrane region" description="Helical" evidence="1">
    <location>
        <begin position="198"/>
        <end position="216"/>
    </location>
</feature>
<reference evidence="3 4" key="1">
    <citation type="journal article" date="2017" name="Mol. Ecol.">
        <title>Comparative and population genomic landscape of Phellinus noxius: A hypervariable fungus causing root rot in trees.</title>
        <authorList>
            <person name="Chung C.L."/>
            <person name="Lee T.J."/>
            <person name="Akiba M."/>
            <person name="Lee H.H."/>
            <person name="Kuo T.H."/>
            <person name="Liu D."/>
            <person name="Ke H.M."/>
            <person name="Yokoi T."/>
            <person name="Roa M.B."/>
            <person name="Lu M.J."/>
            <person name="Chang Y.Y."/>
            <person name="Ann P.J."/>
            <person name="Tsai J.N."/>
            <person name="Chen C.Y."/>
            <person name="Tzean S.S."/>
            <person name="Ota Y."/>
            <person name="Hattori T."/>
            <person name="Sahashi N."/>
            <person name="Liou R.F."/>
            <person name="Kikuchi T."/>
            <person name="Tsai I.J."/>
        </authorList>
    </citation>
    <scope>NUCLEOTIDE SEQUENCE [LARGE SCALE GENOMIC DNA]</scope>
    <source>
        <strain evidence="3 4">FFPRI411160</strain>
    </source>
</reference>
<keyword evidence="4" id="KW-1185">Reference proteome</keyword>
<feature type="transmembrane region" description="Helical" evidence="1">
    <location>
        <begin position="92"/>
        <end position="115"/>
    </location>
</feature>
<keyword evidence="1" id="KW-0812">Transmembrane</keyword>
<keyword evidence="1" id="KW-0472">Membrane</keyword>
<gene>
    <name evidence="3" type="ORF">PNOK_0927500</name>
</gene>
<feature type="transmembrane region" description="Helical" evidence="1">
    <location>
        <begin position="279"/>
        <end position="300"/>
    </location>
</feature>
<feature type="transmembrane region" description="Helical" evidence="1">
    <location>
        <begin position="6"/>
        <end position="27"/>
    </location>
</feature>
<dbReference type="Pfam" id="PF20151">
    <property type="entry name" value="DUF6533"/>
    <property type="match status" value="1"/>
</dbReference>
<dbReference type="EMBL" id="NBII01000010">
    <property type="protein sequence ID" value="PAV15511.1"/>
    <property type="molecule type" value="Genomic_DNA"/>
</dbReference>
<evidence type="ECO:0000256" key="1">
    <source>
        <dbReference type="SAM" id="Phobius"/>
    </source>
</evidence>
<feature type="domain" description="DUF6533" evidence="2">
    <location>
        <begin position="15"/>
        <end position="57"/>
    </location>
</feature>